<dbReference type="Proteomes" id="UP000325313">
    <property type="component" value="Unassembled WGS sequence"/>
</dbReference>
<comment type="caution">
    <text evidence="13">The sequence shown here is derived from an EMBL/GenBank/DDBJ whole genome shotgun (WGS) entry which is preliminary data.</text>
</comment>
<accession>A0A5B0NR09</accession>
<evidence type="ECO:0000256" key="6">
    <source>
        <dbReference type="ARBA" id="ARBA00022801"/>
    </source>
</evidence>
<dbReference type="SUPFAM" id="SSF51445">
    <property type="entry name" value="(Trans)glycosidases"/>
    <property type="match status" value="1"/>
</dbReference>
<protein>
    <recommendedName>
        <fullName evidence="3">endo-1,4-beta-xylanase</fullName>
        <ecNumber evidence="3">3.2.1.8</ecNumber>
    </recommendedName>
</protein>
<dbReference type="InterPro" id="IPR001000">
    <property type="entry name" value="GH10_dom"/>
</dbReference>
<dbReference type="PROSITE" id="PS00591">
    <property type="entry name" value="GH10_1"/>
    <property type="match status" value="1"/>
</dbReference>
<evidence type="ECO:0000256" key="11">
    <source>
        <dbReference type="SAM" id="SignalP"/>
    </source>
</evidence>
<keyword evidence="6" id="KW-0378">Hydrolase</keyword>
<dbReference type="InterPro" id="IPR044846">
    <property type="entry name" value="GH10"/>
</dbReference>
<feature type="chain" id="PRO_5033473884" description="endo-1,4-beta-xylanase" evidence="11">
    <location>
        <begin position="26"/>
        <end position="352"/>
    </location>
</feature>
<comment type="catalytic activity">
    <reaction evidence="1">
        <text>Endohydrolysis of (1-&gt;4)-beta-D-xylosidic linkages in xylans.</text>
        <dbReference type="EC" id="3.2.1.8"/>
    </reaction>
</comment>
<dbReference type="Gene3D" id="3.20.20.80">
    <property type="entry name" value="Glycosidases"/>
    <property type="match status" value="1"/>
</dbReference>
<dbReference type="EMBL" id="VDEP01000354">
    <property type="protein sequence ID" value="KAA1097089.1"/>
    <property type="molecule type" value="Genomic_DNA"/>
</dbReference>
<gene>
    <name evidence="13" type="ORF">PGT21_036557</name>
    <name evidence="14" type="ORF">PGTUg99_003036</name>
</gene>
<dbReference type="Pfam" id="PF00331">
    <property type="entry name" value="Glyco_hydro_10"/>
    <property type="match status" value="1"/>
</dbReference>
<dbReference type="OrthoDB" id="3055998at2759"/>
<evidence type="ECO:0000256" key="8">
    <source>
        <dbReference type="ARBA" id="ARBA00023295"/>
    </source>
</evidence>
<keyword evidence="4" id="KW-0858">Xylan degradation</keyword>
<evidence type="ECO:0000256" key="2">
    <source>
        <dbReference type="ARBA" id="ARBA00007495"/>
    </source>
</evidence>
<keyword evidence="8" id="KW-0326">Glycosidase</keyword>
<dbReference type="PROSITE" id="PS51760">
    <property type="entry name" value="GH10_2"/>
    <property type="match status" value="1"/>
</dbReference>
<dbReference type="PANTHER" id="PTHR31490">
    <property type="entry name" value="GLYCOSYL HYDROLASE"/>
    <property type="match status" value="1"/>
</dbReference>
<evidence type="ECO:0000259" key="12">
    <source>
        <dbReference type="PROSITE" id="PS51760"/>
    </source>
</evidence>
<name>A0A5B0NR09_PUCGR</name>
<evidence type="ECO:0000256" key="10">
    <source>
        <dbReference type="PROSITE-ProRule" id="PRU10061"/>
    </source>
</evidence>
<keyword evidence="7" id="KW-0119">Carbohydrate metabolism</keyword>
<evidence type="ECO:0000313" key="16">
    <source>
        <dbReference type="Proteomes" id="UP000325313"/>
    </source>
</evidence>
<evidence type="ECO:0000256" key="5">
    <source>
        <dbReference type="ARBA" id="ARBA00022729"/>
    </source>
</evidence>
<organism evidence="13 15">
    <name type="scientific">Puccinia graminis f. sp. tritici</name>
    <dbReference type="NCBI Taxonomy" id="56615"/>
    <lineage>
        <taxon>Eukaryota</taxon>
        <taxon>Fungi</taxon>
        <taxon>Dikarya</taxon>
        <taxon>Basidiomycota</taxon>
        <taxon>Pucciniomycotina</taxon>
        <taxon>Pucciniomycetes</taxon>
        <taxon>Pucciniales</taxon>
        <taxon>Pucciniaceae</taxon>
        <taxon>Puccinia</taxon>
    </lineage>
</organism>
<comment type="similarity">
    <text evidence="2">Belongs to the glycosyl hydrolase 10 (cellulase F) family.</text>
</comment>
<dbReference type="EC" id="3.2.1.8" evidence="3"/>
<feature type="signal peptide" evidence="11">
    <location>
        <begin position="1"/>
        <end position="25"/>
    </location>
</feature>
<evidence type="ECO:0000256" key="7">
    <source>
        <dbReference type="ARBA" id="ARBA00023277"/>
    </source>
</evidence>
<dbReference type="AlphaFoldDB" id="A0A5B0NR09"/>
<sequence length="352" mass="39850">MSCILGRRAFFGLLFYCSLVWLNYAAPWPDQTQHRVLVGTAVDRNFLKQPDYAQTVKKYFKLITAQNEMKWQSLQAWPGDSGFTWDAADEIYSFVQNNNKLLRIHTLFAQGQYPTWVEFMSPQDLRNAMGKLIFNVIQRYHDRTIAIDVCNEIFNDQDGKMRDNTVWFRKLNEDFVNFAYYTARQAGLLYNPKLLLYLNDYGIEGPGSKADAILHKAIELKARGILDAVGFQCHFSVGKVPQGMKENMKRFTDAGLKIAITELDIAIENVAVNGASQAVLEQQAQDFKHVFDICQQLDGCISVTVWGVSPADSWIGKNDFAPGSGKAVLFDEGYKPSLALQQLPQALFENGN</sequence>
<evidence type="ECO:0000313" key="13">
    <source>
        <dbReference type="EMBL" id="KAA1091655.1"/>
    </source>
</evidence>
<dbReference type="InterPro" id="IPR031158">
    <property type="entry name" value="GH10_AS"/>
</dbReference>
<dbReference type="InterPro" id="IPR017853">
    <property type="entry name" value="GH"/>
</dbReference>
<evidence type="ECO:0000313" key="15">
    <source>
        <dbReference type="Proteomes" id="UP000324748"/>
    </source>
</evidence>
<dbReference type="GO" id="GO:0031176">
    <property type="term" value="F:endo-1,4-beta-xylanase activity"/>
    <property type="evidence" value="ECO:0007669"/>
    <property type="project" value="UniProtKB-EC"/>
</dbReference>
<proteinExistence type="inferred from homology"/>
<dbReference type="GO" id="GO:0045493">
    <property type="term" value="P:xylan catabolic process"/>
    <property type="evidence" value="ECO:0007669"/>
    <property type="project" value="UniProtKB-KW"/>
</dbReference>
<evidence type="ECO:0000256" key="3">
    <source>
        <dbReference type="ARBA" id="ARBA00012590"/>
    </source>
</evidence>
<evidence type="ECO:0000256" key="4">
    <source>
        <dbReference type="ARBA" id="ARBA00022651"/>
    </source>
</evidence>
<keyword evidence="9" id="KW-0624">Polysaccharide degradation</keyword>
<keyword evidence="5 11" id="KW-0732">Signal</keyword>
<feature type="domain" description="GH10" evidence="12">
    <location>
        <begin position="31"/>
        <end position="346"/>
    </location>
</feature>
<dbReference type="SMART" id="SM00633">
    <property type="entry name" value="Glyco_10"/>
    <property type="match status" value="1"/>
</dbReference>
<dbReference type="Proteomes" id="UP000324748">
    <property type="component" value="Unassembled WGS sequence"/>
</dbReference>
<reference evidence="15 16" key="1">
    <citation type="submission" date="2019-05" db="EMBL/GenBank/DDBJ databases">
        <title>Emergence of the Ug99 lineage of the wheat stem rust pathogen through somatic hybridization.</title>
        <authorList>
            <person name="Li F."/>
            <person name="Upadhyaya N.M."/>
            <person name="Sperschneider J."/>
            <person name="Matny O."/>
            <person name="Nguyen-Phuc H."/>
            <person name="Mago R."/>
            <person name="Raley C."/>
            <person name="Miller M.E."/>
            <person name="Silverstein K.A.T."/>
            <person name="Henningsen E."/>
            <person name="Hirsch C.D."/>
            <person name="Visser B."/>
            <person name="Pretorius Z.A."/>
            <person name="Steffenson B.J."/>
            <person name="Schwessinger B."/>
            <person name="Dodds P.N."/>
            <person name="Figueroa M."/>
        </authorList>
    </citation>
    <scope>NUCLEOTIDE SEQUENCE [LARGE SCALE GENOMIC DNA]</scope>
    <source>
        <strain evidence="13">21-0</strain>
        <strain evidence="14 16">Ug99</strain>
    </source>
</reference>
<keyword evidence="15" id="KW-1185">Reference proteome</keyword>
<evidence type="ECO:0000256" key="9">
    <source>
        <dbReference type="ARBA" id="ARBA00023326"/>
    </source>
</evidence>
<dbReference type="EMBL" id="VSWC01000092">
    <property type="protein sequence ID" value="KAA1091655.1"/>
    <property type="molecule type" value="Genomic_DNA"/>
</dbReference>
<evidence type="ECO:0000313" key="14">
    <source>
        <dbReference type="EMBL" id="KAA1097089.1"/>
    </source>
</evidence>
<dbReference type="PANTHER" id="PTHR31490:SF88">
    <property type="entry name" value="BETA-XYLANASE"/>
    <property type="match status" value="1"/>
</dbReference>
<feature type="active site" description="Nucleophile" evidence="10">
    <location>
        <position position="262"/>
    </location>
</feature>
<evidence type="ECO:0000256" key="1">
    <source>
        <dbReference type="ARBA" id="ARBA00000681"/>
    </source>
</evidence>